<proteinExistence type="predicted"/>
<name>A0AAU6PZV3_9DEIO</name>
<organism evidence="1">
    <name type="scientific">Deinococcus sp. VB142</name>
    <dbReference type="NCBI Taxonomy" id="3112952"/>
    <lineage>
        <taxon>Bacteria</taxon>
        <taxon>Thermotogati</taxon>
        <taxon>Deinococcota</taxon>
        <taxon>Deinococci</taxon>
        <taxon>Deinococcales</taxon>
        <taxon>Deinococcaceae</taxon>
        <taxon>Deinococcus</taxon>
    </lineage>
</organism>
<evidence type="ECO:0000313" key="1">
    <source>
        <dbReference type="EMBL" id="WYF43936.1"/>
    </source>
</evidence>
<sequence>MPELTRYAVSGEGVRPYTTKTAAPALAVLPAARALFGRRARYLITPQLLAPEGQGYGFQLGAEGRPEVYALTVFEVSA</sequence>
<dbReference type="AlphaFoldDB" id="A0AAU6PZV3"/>
<dbReference type="RefSeq" id="WP_339095046.1">
    <property type="nucleotide sequence ID" value="NZ_CP149782.1"/>
</dbReference>
<protein>
    <submittedName>
        <fullName evidence="1">Uncharacterized protein</fullName>
    </submittedName>
</protein>
<gene>
    <name evidence="1" type="ORF">WDJ50_11005</name>
</gene>
<dbReference type="EMBL" id="CP149782">
    <property type="protein sequence ID" value="WYF43936.1"/>
    <property type="molecule type" value="Genomic_DNA"/>
</dbReference>
<accession>A0AAU6PZV3</accession>
<reference evidence="1" key="1">
    <citation type="submission" date="2024-03" db="EMBL/GenBank/DDBJ databases">
        <title>Deinococcus weizhi sp. nov., isolated from human skin.</title>
        <authorList>
            <person name="Wei Z."/>
            <person name="Tian F."/>
            <person name="Yang C."/>
            <person name="Xin L.T."/>
            <person name="Wen Z.J."/>
            <person name="Lan K.C."/>
            <person name="Yu L."/>
            <person name="Zhe W."/>
            <person name="Dan F.D."/>
            <person name="Jun W."/>
            <person name="Rui Z."/>
            <person name="Yong X.J."/>
            <person name="Ting Y."/>
            <person name="Wei X."/>
            <person name="Xu Z.G."/>
            <person name="Xin Z."/>
            <person name="Dong F.G."/>
            <person name="Ni X.M."/>
            <person name="Zheng M.G."/>
            <person name="Chun Y."/>
            <person name="Qian W.X."/>
        </authorList>
    </citation>
    <scope>NUCLEOTIDE SEQUENCE</scope>
    <source>
        <strain evidence="1">VB142</strain>
    </source>
</reference>